<feature type="transmembrane region" description="Helical" evidence="6">
    <location>
        <begin position="470"/>
        <end position="492"/>
    </location>
</feature>
<dbReference type="KEGG" id="kbs:EPA93_09550"/>
<reference evidence="7 8" key="1">
    <citation type="submission" date="2019-01" db="EMBL/GenBank/DDBJ databases">
        <title>Ktedonosporobacter rubrisoli SCAWS-G2.</title>
        <authorList>
            <person name="Huang Y."/>
            <person name="Yan B."/>
        </authorList>
    </citation>
    <scope>NUCLEOTIDE SEQUENCE [LARGE SCALE GENOMIC DNA]</scope>
    <source>
        <strain evidence="7 8">SCAWS-G2</strain>
    </source>
</reference>
<dbReference type="Pfam" id="PF13520">
    <property type="entry name" value="AA_permease_2"/>
    <property type="match status" value="1"/>
</dbReference>
<feature type="transmembrane region" description="Helical" evidence="6">
    <location>
        <begin position="211"/>
        <end position="231"/>
    </location>
</feature>
<keyword evidence="2" id="KW-1003">Cell membrane</keyword>
<dbReference type="Gene3D" id="1.20.1740.10">
    <property type="entry name" value="Amino acid/polyamine transporter I"/>
    <property type="match status" value="1"/>
</dbReference>
<feature type="transmembrane region" description="Helical" evidence="6">
    <location>
        <begin position="433"/>
        <end position="455"/>
    </location>
</feature>
<evidence type="ECO:0000256" key="1">
    <source>
        <dbReference type="ARBA" id="ARBA00004651"/>
    </source>
</evidence>
<feature type="transmembrane region" description="Helical" evidence="6">
    <location>
        <begin position="398"/>
        <end position="421"/>
    </location>
</feature>
<feature type="transmembrane region" description="Helical" evidence="6">
    <location>
        <begin position="297"/>
        <end position="321"/>
    </location>
</feature>
<feature type="transmembrane region" description="Helical" evidence="6">
    <location>
        <begin position="103"/>
        <end position="126"/>
    </location>
</feature>
<gene>
    <name evidence="7" type="ORF">EPA93_09550</name>
</gene>
<evidence type="ECO:0000256" key="3">
    <source>
        <dbReference type="ARBA" id="ARBA00022692"/>
    </source>
</evidence>
<evidence type="ECO:0000313" key="8">
    <source>
        <dbReference type="Proteomes" id="UP000290365"/>
    </source>
</evidence>
<comment type="subcellular location">
    <subcellularLocation>
        <location evidence="1">Cell membrane</location>
        <topology evidence="1">Multi-pass membrane protein</topology>
    </subcellularLocation>
</comment>
<dbReference type="RefSeq" id="WP_129886837.1">
    <property type="nucleotide sequence ID" value="NZ_CP035758.1"/>
</dbReference>
<feature type="transmembrane region" description="Helical" evidence="6">
    <location>
        <begin position="356"/>
        <end position="378"/>
    </location>
</feature>
<dbReference type="PIRSF" id="PIRSF006060">
    <property type="entry name" value="AA_transporter"/>
    <property type="match status" value="1"/>
</dbReference>
<feature type="transmembrane region" description="Helical" evidence="6">
    <location>
        <begin position="138"/>
        <end position="157"/>
    </location>
</feature>
<dbReference type="EMBL" id="CP035758">
    <property type="protein sequence ID" value="QBD76240.1"/>
    <property type="molecule type" value="Genomic_DNA"/>
</dbReference>
<dbReference type="Proteomes" id="UP000290365">
    <property type="component" value="Chromosome"/>
</dbReference>
<evidence type="ECO:0000256" key="6">
    <source>
        <dbReference type="SAM" id="Phobius"/>
    </source>
</evidence>
<dbReference type="GO" id="GO:0022857">
    <property type="term" value="F:transmembrane transporter activity"/>
    <property type="evidence" value="ECO:0007669"/>
    <property type="project" value="InterPro"/>
</dbReference>
<evidence type="ECO:0000256" key="4">
    <source>
        <dbReference type="ARBA" id="ARBA00022989"/>
    </source>
</evidence>
<evidence type="ECO:0000256" key="2">
    <source>
        <dbReference type="ARBA" id="ARBA00022475"/>
    </source>
</evidence>
<accession>A0A4P6JMG3</accession>
<name>A0A4P6JMG3_KTERU</name>
<dbReference type="PANTHER" id="PTHR42770:SF7">
    <property type="entry name" value="MEMBRANE PROTEIN"/>
    <property type="match status" value="1"/>
</dbReference>
<dbReference type="OrthoDB" id="3181223at2"/>
<keyword evidence="4 6" id="KW-1133">Transmembrane helix</keyword>
<keyword evidence="5 6" id="KW-0472">Membrane</keyword>
<proteinExistence type="predicted"/>
<keyword evidence="8" id="KW-1185">Reference proteome</keyword>
<feature type="transmembrane region" description="Helical" evidence="6">
    <location>
        <begin position="169"/>
        <end position="191"/>
    </location>
</feature>
<dbReference type="AlphaFoldDB" id="A0A4P6JMG3"/>
<feature type="transmembrane region" description="Helical" evidence="6">
    <location>
        <begin position="35"/>
        <end position="61"/>
    </location>
</feature>
<dbReference type="GO" id="GO:0005886">
    <property type="term" value="C:plasma membrane"/>
    <property type="evidence" value="ECO:0007669"/>
    <property type="project" value="UniProtKB-SubCell"/>
</dbReference>
<dbReference type="InterPro" id="IPR050367">
    <property type="entry name" value="APC_superfamily"/>
</dbReference>
<evidence type="ECO:0000256" key="5">
    <source>
        <dbReference type="ARBA" id="ARBA00023136"/>
    </source>
</evidence>
<feature type="transmembrane region" description="Helical" evidence="6">
    <location>
        <begin position="252"/>
        <end position="277"/>
    </location>
</feature>
<protein>
    <submittedName>
        <fullName evidence="7">APC family permease</fullName>
    </submittedName>
</protein>
<dbReference type="PANTHER" id="PTHR42770">
    <property type="entry name" value="AMINO ACID TRANSPORTER-RELATED"/>
    <property type="match status" value="1"/>
</dbReference>
<evidence type="ECO:0000313" key="7">
    <source>
        <dbReference type="EMBL" id="QBD76240.1"/>
    </source>
</evidence>
<keyword evidence="3 6" id="KW-0812">Transmembrane</keyword>
<sequence length="520" mass="56608">MQHSSPPTSAPPLRSQLYVPRVLAPTLRPLDGIGLFFLVLFFLTNVPNIVPAGVSVFPYWGIGLLGFFVPALVATAQLAILFPYAGGIYAWTAHALGRPWSFIAGFCAWSPSIPLIVSTPALWISVLQGINPHWLTESWQQLLCILGLILLSAVLSLQRVRLILRLMNAAALCMLIGVLLFCAASLFWLFAGHGPAVSFSHPADWVPNINLATGSLASFGVIGLTFMGIDSPARLLGEIHPDYQQEAARRRLIIRHVLIGGLLVFLCYLLTSFAMLVLGGNAAFYQLAAPILLTDQILGKFCGSIVAVGWLAFLLFATVAYQITNARLLFVAGIDERIPLWFGQVHPQRRVPQHALLFQTVLSLLAAGIIYGVLAYVFPHFFALKPADAANASLQVVLASLSVMWIVATMFLFFNLLALCIRRALPSAGPQRLLPAGLLMVLSFSGIVFGLLFIADTILYSWTPTIPAGIWAYLIIGFVLIIIILMLILSFYGRSQADYEGLSRTFEATEQLTGGEKTSS</sequence>
<feature type="transmembrane region" description="Helical" evidence="6">
    <location>
        <begin position="67"/>
        <end position="91"/>
    </location>
</feature>
<organism evidence="7 8">
    <name type="scientific">Ktedonosporobacter rubrisoli</name>
    <dbReference type="NCBI Taxonomy" id="2509675"/>
    <lineage>
        <taxon>Bacteria</taxon>
        <taxon>Bacillati</taxon>
        <taxon>Chloroflexota</taxon>
        <taxon>Ktedonobacteria</taxon>
        <taxon>Ktedonobacterales</taxon>
        <taxon>Ktedonosporobacteraceae</taxon>
        <taxon>Ktedonosporobacter</taxon>
    </lineage>
</organism>
<dbReference type="InterPro" id="IPR002293">
    <property type="entry name" value="AA/rel_permease1"/>
</dbReference>